<keyword evidence="4 10" id="KW-0378">Hydrolase</keyword>
<dbReference type="SUPFAM" id="SSF52540">
    <property type="entry name" value="P-loop containing nucleoside triphosphate hydrolases"/>
    <property type="match status" value="1"/>
</dbReference>
<gene>
    <name evidence="16" type="ORF">CNMCM6805_001241</name>
</gene>
<dbReference type="CDD" id="cd17946">
    <property type="entry name" value="DEADc_DDX24"/>
    <property type="match status" value="1"/>
</dbReference>
<accession>A0A8H4EGW4</accession>
<dbReference type="InterPro" id="IPR014014">
    <property type="entry name" value="RNA_helicase_DEAD_Q_motif"/>
</dbReference>
<protein>
    <recommendedName>
        <fullName evidence="11">ATP-dependent RNA helicase</fullName>
        <ecNumber evidence="11">3.6.4.13</ecNumber>
    </recommendedName>
</protein>
<evidence type="ECO:0000259" key="13">
    <source>
        <dbReference type="PROSITE" id="PS51192"/>
    </source>
</evidence>
<dbReference type="PROSITE" id="PS51194">
    <property type="entry name" value="HELICASE_CTER"/>
    <property type="match status" value="1"/>
</dbReference>
<dbReference type="InterPro" id="IPR011545">
    <property type="entry name" value="DEAD/DEAH_box_helicase_dom"/>
</dbReference>
<proteinExistence type="inferred from homology"/>
<dbReference type="EMBL" id="JAAAPX010000129">
    <property type="protein sequence ID" value="KAF4229565.1"/>
    <property type="molecule type" value="Genomic_DNA"/>
</dbReference>
<dbReference type="PROSITE" id="PS00039">
    <property type="entry name" value="DEAD_ATP_HELICASE"/>
    <property type="match status" value="1"/>
</dbReference>
<keyword evidence="3 10" id="KW-0547">Nucleotide-binding</keyword>
<comment type="caution">
    <text evidence="16">The sequence shown here is derived from an EMBL/GenBank/DDBJ whole genome shotgun (WGS) entry which is preliminary data.</text>
</comment>
<feature type="compositionally biased region" description="Basic and acidic residues" evidence="12">
    <location>
        <begin position="130"/>
        <end position="171"/>
    </location>
</feature>
<evidence type="ECO:0000256" key="6">
    <source>
        <dbReference type="ARBA" id="ARBA00022840"/>
    </source>
</evidence>
<dbReference type="SMART" id="SM00490">
    <property type="entry name" value="HELICc"/>
    <property type="match status" value="1"/>
</dbReference>
<feature type="short sequence motif" description="Q motif" evidence="9">
    <location>
        <begin position="201"/>
        <end position="229"/>
    </location>
</feature>
<dbReference type="GO" id="GO:0005524">
    <property type="term" value="F:ATP binding"/>
    <property type="evidence" value="ECO:0007669"/>
    <property type="project" value="UniProtKB-UniRule"/>
</dbReference>
<evidence type="ECO:0000256" key="3">
    <source>
        <dbReference type="ARBA" id="ARBA00022741"/>
    </source>
</evidence>
<feature type="domain" description="Helicase ATP-binding" evidence="13">
    <location>
        <begin position="232"/>
        <end position="434"/>
    </location>
</feature>
<dbReference type="Gene3D" id="3.40.50.300">
    <property type="entry name" value="P-loop containing nucleotide triphosphate hydrolases"/>
    <property type="match status" value="2"/>
</dbReference>
<evidence type="ECO:0000313" key="16">
    <source>
        <dbReference type="EMBL" id="KAF4229565.1"/>
    </source>
</evidence>
<dbReference type="PANTHER" id="PTHR24031">
    <property type="entry name" value="RNA HELICASE"/>
    <property type="match status" value="1"/>
</dbReference>
<dbReference type="GO" id="GO:0006364">
    <property type="term" value="P:rRNA processing"/>
    <property type="evidence" value="ECO:0007669"/>
    <property type="project" value="UniProtKB-KW"/>
</dbReference>
<keyword evidence="6 10" id="KW-0067">ATP-binding</keyword>
<keyword evidence="2" id="KW-0698">rRNA processing</keyword>
<evidence type="ECO:0000256" key="5">
    <source>
        <dbReference type="ARBA" id="ARBA00022806"/>
    </source>
</evidence>
<dbReference type="CDD" id="cd18787">
    <property type="entry name" value="SF2_C_DEAD"/>
    <property type="match status" value="1"/>
</dbReference>
<feature type="region of interest" description="Disordered" evidence="12">
    <location>
        <begin position="1"/>
        <end position="37"/>
    </location>
</feature>
<keyword evidence="7 11" id="KW-0694">RNA-binding</keyword>
<dbReference type="SMART" id="SM00487">
    <property type="entry name" value="DEXDc"/>
    <property type="match status" value="1"/>
</dbReference>
<evidence type="ECO:0000256" key="9">
    <source>
        <dbReference type="PROSITE-ProRule" id="PRU00552"/>
    </source>
</evidence>
<dbReference type="InterPro" id="IPR001650">
    <property type="entry name" value="Helicase_C-like"/>
</dbReference>
<name>A0A8H4EGW4_9EURO</name>
<dbReference type="AlphaFoldDB" id="A0A8H4EGW4"/>
<evidence type="ECO:0000256" key="1">
    <source>
        <dbReference type="ARBA" id="ARBA00004604"/>
    </source>
</evidence>
<feature type="compositionally biased region" description="Acidic residues" evidence="12">
    <location>
        <begin position="106"/>
        <end position="119"/>
    </location>
</feature>
<evidence type="ECO:0000256" key="12">
    <source>
        <dbReference type="SAM" id="MobiDB-lite"/>
    </source>
</evidence>
<feature type="region of interest" description="Disordered" evidence="12">
    <location>
        <begin position="87"/>
        <end position="177"/>
    </location>
</feature>
<dbReference type="Pfam" id="PF00271">
    <property type="entry name" value="Helicase_C"/>
    <property type="match status" value="1"/>
</dbReference>
<dbReference type="EC" id="3.6.4.13" evidence="11"/>
<dbReference type="PROSITE" id="PS51192">
    <property type="entry name" value="HELICASE_ATP_BIND_1"/>
    <property type="match status" value="1"/>
</dbReference>
<comment type="domain">
    <text evidence="11">The Q motif is unique to and characteristic of the DEAD box family of RNA helicases and controls ATP binding and hydrolysis.</text>
</comment>
<evidence type="ECO:0000256" key="10">
    <source>
        <dbReference type="RuleBase" id="RU000492"/>
    </source>
</evidence>
<comment type="function">
    <text evidence="11">RNA helicase.</text>
</comment>
<dbReference type="GO" id="GO:0003723">
    <property type="term" value="F:RNA binding"/>
    <property type="evidence" value="ECO:0007669"/>
    <property type="project" value="UniProtKB-UniRule"/>
</dbReference>
<dbReference type="GO" id="GO:0005730">
    <property type="term" value="C:nucleolus"/>
    <property type="evidence" value="ECO:0007669"/>
    <property type="project" value="UniProtKB-SubCell"/>
</dbReference>
<feature type="compositionally biased region" description="Basic and acidic residues" evidence="12">
    <location>
        <begin position="1"/>
        <end position="10"/>
    </location>
</feature>
<evidence type="ECO:0000259" key="14">
    <source>
        <dbReference type="PROSITE" id="PS51194"/>
    </source>
</evidence>
<evidence type="ECO:0000256" key="7">
    <source>
        <dbReference type="ARBA" id="ARBA00022884"/>
    </source>
</evidence>
<feature type="domain" description="Helicase C-terminal" evidence="14">
    <location>
        <begin position="496"/>
        <end position="646"/>
    </location>
</feature>
<dbReference type="InterPro" id="IPR027417">
    <property type="entry name" value="P-loop_NTPase"/>
</dbReference>
<dbReference type="PROSITE" id="PS51195">
    <property type="entry name" value="Q_MOTIF"/>
    <property type="match status" value="1"/>
</dbReference>
<comment type="subcellular location">
    <subcellularLocation>
        <location evidence="1">Nucleus</location>
        <location evidence="1">Nucleolus</location>
    </subcellularLocation>
</comment>
<evidence type="ECO:0000256" key="11">
    <source>
        <dbReference type="RuleBase" id="RU365068"/>
    </source>
</evidence>
<dbReference type="OrthoDB" id="4310724at2759"/>
<evidence type="ECO:0000256" key="8">
    <source>
        <dbReference type="ARBA" id="ARBA00047984"/>
    </source>
</evidence>
<feature type="compositionally biased region" description="Basic residues" evidence="12">
    <location>
        <begin position="703"/>
        <end position="712"/>
    </location>
</feature>
<feature type="domain" description="DEAD-box RNA helicase Q" evidence="15">
    <location>
        <begin position="201"/>
        <end position="229"/>
    </location>
</feature>
<dbReference type="GO" id="GO:0003724">
    <property type="term" value="F:RNA helicase activity"/>
    <property type="evidence" value="ECO:0007669"/>
    <property type="project" value="UniProtKB-EC"/>
</dbReference>
<dbReference type="InterPro" id="IPR014001">
    <property type="entry name" value="Helicase_ATP-bd"/>
</dbReference>
<dbReference type="Proteomes" id="UP000653565">
    <property type="component" value="Unassembled WGS sequence"/>
</dbReference>
<evidence type="ECO:0000256" key="2">
    <source>
        <dbReference type="ARBA" id="ARBA00022552"/>
    </source>
</evidence>
<dbReference type="GO" id="GO:0016787">
    <property type="term" value="F:hydrolase activity"/>
    <property type="evidence" value="ECO:0007669"/>
    <property type="project" value="UniProtKB-KW"/>
</dbReference>
<keyword evidence="5 10" id="KW-0347">Helicase</keyword>
<evidence type="ECO:0000256" key="4">
    <source>
        <dbReference type="ARBA" id="ARBA00022801"/>
    </source>
</evidence>
<evidence type="ECO:0000313" key="17">
    <source>
        <dbReference type="Proteomes" id="UP000653565"/>
    </source>
</evidence>
<keyword evidence="17" id="KW-1185">Reference proteome</keyword>
<comment type="similarity">
    <text evidence="10">Belongs to the DEAD box helicase family.</text>
</comment>
<sequence>MGQKRQRDSKSSTFHAKKRKKAENATAPDSDDGWDGIVGAHELNWKEVALPDRLEDAGGFFGLEEIEGVDIVRGSGNGEVKFKAVAGKPKKSILKKKAPEDGKPEYDEEWSGFSDDDADRPENASSPAVEKLEKSDTKADKKSEKNADKKEAKDAKKKEAKAAKKEQKEKGSAIQHDTSINAGLSFAALQDTEEDDGADVSAWDSLGLSPEILTGLSKMKFASPTSVQEACIPQILEGHDVIGKASTGSGKTLAFGIPILEHYLEKKRDDVSAEKGKKSEKDSTPIALILSPTRELAHQLSKHIGELIAQAPGINARIALLTGGLSVQKQQRLLSGADIVIGTPGRVWEILSTGQGLIRKMQQIKFLVVDEADRLLSEGHFKEVEEILNALDRVEDGEVPGGEDQTSEEESDPSSERQTLVFSATFHRDLQQKLAGKGKWTGGDVMDKKESMDYLLQKLNFREEKPKFIDMNPVSQMADNLKEGIVECGAMEKDLFLYTLLLYHPKHRTLVFTNSISAVRRLSKLLQTLQLPALALHSSMAQKARLRSVERFSSPSSDPSTILIATDVAARGLDIKGIDLVIHYHSPRTADAYVHRSGRTARAGASGKSVIICGPDEMIGVVRLAAKVHANMANGKKLPLESLELDRRVVSRVKPRVSLASRITDANIAKEKISAEDNWLRNAAEDLGVEYDSEEFDESNGKGRGRGRGRQQKQKEVGSASKAELAGLRAELKQLLSQRVNVGVSERYLTAGRVDVDALLRGEGNASFLGPVDPLNF</sequence>
<dbReference type="InterPro" id="IPR000629">
    <property type="entry name" value="RNA-helicase_DEAD-box_CS"/>
</dbReference>
<evidence type="ECO:0000259" key="15">
    <source>
        <dbReference type="PROSITE" id="PS51195"/>
    </source>
</evidence>
<comment type="catalytic activity">
    <reaction evidence="8 11">
        <text>ATP + H2O = ADP + phosphate + H(+)</text>
        <dbReference type="Rhea" id="RHEA:13065"/>
        <dbReference type="ChEBI" id="CHEBI:15377"/>
        <dbReference type="ChEBI" id="CHEBI:15378"/>
        <dbReference type="ChEBI" id="CHEBI:30616"/>
        <dbReference type="ChEBI" id="CHEBI:43474"/>
        <dbReference type="ChEBI" id="CHEBI:456216"/>
        <dbReference type="EC" id="3.6.4.13"/>
    </reaction>
</comment>
<feature type="region of interest" description="Disordered" evidence="12">
    <location>
        <begin position="691"/>
        <end position="720"/>
    </location>
</feature>
<organism evidence="16 17">
    <name type="scientific">Aspergillus fumigatiaffinis</name>
    <dbReference type="NCBI Taxonomy" id="340414"/>
    <lineage>
        <taxon>Eukaryota</taxon>
        <taxon>Fungi</taxon>
        <taxon>Dikarya</taxon>
        <taxon>Ascomycota</taxon>
        <taxon>Pezizomycotina</taxon>
        <taxon>Eurotiomycetes</taxon>
        <taxon>Eurotiomycetidae</taxon>
        <taxon>Eurotiales</taxon>
        <taxon>Aspergillaceae</taxon>
        <taxon>Aspergillus</taxon>
        <taxon>Aspergillus subgen. Fumigati</taxon>
    </lineage>
</organism>
<reference evidence="16" key="1">
    <citation type="journal article" date="2020" name="bioRxiv">
        <title>Genomic and phenotypic heterogeneity of clinical isolates of the human pathogens Aspergillus fumigatus, Aspergillus lentulus and Aspergillus fumigatiaffinis.</title>
        <authorList>
            <person name="dos Santos R.A.C."/>
            <person name="Steenwyk J.L."/>
            <person name="Rivero-Menendez O."/>
            <person name="Mead M.E."/>
            <person name="Silva L.P."/>
            <person name="Bastos R.W."/>
            <person name="Alastruey-Izquierdo A."/>
            <person name="Goldman G.H."/>
            <person name="Rokas A."/>
        </authorList>
    </citation>
    <scope>NUCLEOTIDE SEQUENCE</scope>
    <source>
        <strain evidence="16">CNM-CM6805</strain>
    </source>
</reference>
<dbReference type="Pfam" id="PF00270">
    <property type="entry name" value="DEAD"/>
    <property type="match status" value="1"/>
</dbReference>
<reference evidence="16" key="2">
    <citation type="submission" date="2020-04" db="EMBL/GenBank/DDBJ databases">
        <authorList>
            <person name="Santos R.A.C."/>
            <person name="Steenwyk J.L."/>
            <person name="Rivero-Menendez O."/>
            <person name="Mead M.E."/>
            <person name="Silva L.P."/>
            <person name="Bastos R.W."/>
            <person name="Alastruey-Izquierdo A."/>
            <person name="Goldman G.H."/>
            <person name="Rokas A."/>
        </authorList>
    </citation>
    <scope>NUCLEOTIDE SEQUENCE</scope>
    <source>
        <strain evidence="16">CNM-CM6805</strain>
    </source>
</reference>
<feature type="region of interest" description="Disordered" evidence="12">
    <location>
        <begin position="393"/>
        <end position="417"/>
    </location>
</feature>